<organism evidence="1 2">
    <name type="scientific">Pararge aegeria aegeria</name>
    <dbReference type="NCBI Taxonomy" id="348720"/>
    <lineage>
        <taxon>Eukaryota</taxon>
        <taxon>Metazoa</taxon>
        <taxon>Ecdysozoa</taxon>
        <taxon>Arthropoda</taxon>
        <taxon>Hexapoda</taxon>
        <taxon>Insecta</taxon>
        <taxon>Pterygota</taxon>
        <taxon>Neoptera</taxon>
        <taxon>Endopterygota</taxon>
        <taxon>Lepidoptera</taxon>
        <taxon>Glossata</taxon>
        <taxon>Ditrysia</taxon>
        <taxon>Papilionoidea</taxon>
        <taxon>Nymphalidae</taxon>
        <taxon>Satyrinae</taxon>
        <taxon>Satyrini</taxon>
        <taxon>Parargina</taxon>
        <taxon>Pararge</taxon>
    </lineage>
</organism>
<dbReference type="EMBL" id="CAKXAJ010026482">
    <property type="protein sequence ID" value="CAH2268894.1"/>
    <property type="molecule type" value="Genomic_DNA"/>
</dbReference>
<gene>
    <name evidence="1" type="primary">jg21163</name>
    <name evidence="1" type="ORF">PAEG_LOCUS27197</name>
</gene>
<reference evidence="1" key="1">
    <citation type="submission" date="2022-03" db="EMBL/GenBank/DDBJ databases">
        <authorList>
            <person name="Lindestad O."/>
        </authorList>
    </citation>
    <scope>NUCLEOTIDE SEQUENCE</scope>
</reference>
<keyword evidence="2" id="KW-1185">Reference proteome</keyword>
<comment type="caution">
    <text evidence="1">The sequence shown here is derived from an EMBL/GenBank/DDBJ whole genome shotgun (WGS) entry which is preliminary data.</text>
</comment>
<protein>
    <submittedName>
        <fullName evidence="1">Jg21163 protein</fullName>
    </submittedName>
</protein>
<name>A0A8S4SPN5_9NEOP</name>
<proteinExistence type="predicted"/>
<dbReference type="Proteomes" id="UP000838756">
    <property type="component" value="Unassembled WGS sequence"/>
</dbReference>
<dbReference type="AlphaFoldDB" id="A0A8S4SPN5"/>
<evidence type="ECO:0000313" key="1">
    <source>
        <dbReference type="EMBL" id="CAH2268894.1"/>
    </source>
</evidence>
<accession>A0A8S4SPN5</accession>
<evidence type="ECO:0000313" key="2">
    <source>
        <dbReference type="Proteomes" id="UP000838756"/>
    </source>
</evidence>
<sequence>MIISERIGFKRKSHSVGNKISTLFNMEEICEEIEFSNYLSCEAQVTMGAMLRALTGERSDGRSPTRWTDDLKLVTGVSTRPWSVVTNHNKMVVPKVTPKQTDVLKVLIN</sequence>